<proteinExistence type="predicted"/>
<organism evidence="1 2">
    <name type="scientific">Methanobrevibacter filiformis</name>
    <dbReference type="NCBI Taxonomy" id="55758"/>
    <lineage>
        <taxon>Archaea</taxon>
        <taxon>Methanobacteriati</taxon>
        <taxon>Methanobacteriota</taxon>
        <taxon>Methanomada group</taxon>
        <taxon>Methanobacteria</taxon>
        <taxon>Methanobacteriales</taxon>
        <taxon>Methanobacteriaceae</taxon>
        <taxon>Methanobrevibacter</taxon>
    </lineage>
</organism>
<evidence type="ECO:0000313" key="2">
    <source>
        <dbReference type="Proteomes" id="UP000077066"/>
    </source>
</evidence>
<dbReference type="Proteomes" id="UP000077066">
    <property type="component" value="Unassembled WGS sequence"/>
</dbReference>
<reference evidence="1 2" key="1">
    <citation type="submission" date="2016-04" db="EMBL/GenBank/DDBJ databases">
        <title>Genome sequence of Methanobrevibacter filiformis DSM 11501.</title>
        <authorList>
            <person name="Poehlein A."/>
            <person name="Seedorf H."/>
            <person name="Daniel R."/>
        </authorList>
    </citation>
    <scope>NUCLEOTIDE SEQUENCE [LARGE SCALE GENOMIC DNA]</scope>
    <source>
        <strain evidence="1 2">DSM 11501</strain>
    </source>
</reference>
<sequence length="67" mass="7904">MNILAGKLKSSLYEMFLSETKEERDMIREEVSIIAKENLVQIKKKPFIPINKNQLAGKYPYNNRKNF</sequence>
<dbReference type="AlphaFoldDB" id="A0A166DQA6"/>
<gene>
    <name evidence="1" type="ORF">MBFIL_05830</name>
</gene>
<dbReference type="PATRIC" id="fig|55758.3.peg.656"/>
<name>A0A166DQA6_9EURY</name>
<accession>A0A166DQA6</accession>
<comment type="caution">
    <text evidence="1">The sequence shown here is derived from an EMBL/GenBank/DDBJ whole genome shotgun (WGS) entry which is preliminary data.</text>
</comment>
<keyword evidence="2" id="KW-1185">Reference proteome</keyword>
<protein>
    <submittedName>
        <fullName evidence="1">Uncharacterized protein</fullName>
    </submittedName>
</protein>
<evidence type="ECO:0000313" key="1">
    <source>
        <dbReference type="EMBL" id="KZX15839.1"/>
    </source>
</evidence>
<dbReference type="EMBL" id="LWMT01000085">
    <property type="protein sequence ID" value="KZX15839.1"/>
    <property type="molecule type" value="Genomic_DNA"/>
</dbReference>